<organism evidence="1">
    <name type="scientific">marine sediment metagenome</name>
    <dbReference type="NCBI Taxonomy" id="412755"/>
    <lineage>
        <taxon>unclassified sequences</taxon>
        <taxon>metagenomes</taxon>
        <taxon>ecological metagenomes</taxon>
    </lineage>
</organism>
<dbReference type="AlphaFoldDB" id="X1V6N9"/>
<accession>X1V6N9</accession>
<proteinExistence type="predicted"/>
<reference evidence="1" key="1">
    <citation type="journal article" date="2014" name="Front. Microbiol.">
        <title>High frequency of phylogenetically diverse reductive dehalogenase-homologous genes in deep subseafloor sedimentary metagenomes.</title>
        <authorList>
            <person name="Kawai M."/>
            <person name="Futagami T."/>
            <person name="Toyoda A."/>
            <person name="Takaki Y."/>
            <person name="Nishi S."/>
            <person name="Hori S."/>
            <person name="Arai W."/>
            <person name="Tsubouchi T."/>
            <person name="Morono Y."/>
            <person name="Uchiyama I."/>
            <person name="Ito T."/>
            <person name="Fujiyama A."/>
            <person name="Inagaki F."/>
            <person name="Takami H."/>
        </authorList>
    </citation>
    <scope>NUCLEOTIDE SEQUENCE</scope>
    <source>
        <strain evidence="1">Expedition CK06-06</strain>
    </source>
</reference>
<gene>
    <name evidence="1" type="ORF">S12H4_51140</name>
</gene>
<dbReference type="EMBL" id="BARW01032286">
    <property type="protein sequence ID" value="GAJ11617.1"/>
    <property type="molecule type" value="Genomic_DNA"/>
</dbReference>
<evidence type="ECO:0000313" key="1">
    <source>
        <dbReference type="EMBL" id="GAJ11617.1"/>
    </source>
</evidence>
<comment type="caution">
    <text evidence="1">The sequence shown here is derived from an EMBL/GenBank/DDBJ whole genome shotgun (WGS) entry which is preliminary data.</text>
</comment>
<sequence>MAINHQEPDRPPIQFYATPEVRKLLIDYFKGQDLKEVFELDFRYVGPTPLKKPKRPIPASDIDE</sequence>
<protein>
    <submittedName>
        <fullName evidence="1">Uncharacterized protein</fullName>
    </submittedName>
</protein>
<feature type="non-terminal residue" evidence="1">
    <location>
        <position position="64"/>
    </location>
</feature>
<name>X1V6N9_9ZZZZ</name>